<evidence type="ECO:0000313" key="5">
    <source>
        <dbReference type="EMBL" id="KYP49955.1"/>
    </source>
</evidence>
<evidence type="ECO:0000256" key="2">
    <source>
        <dbReference type="ARBA" id="ARBA00022695"/>
    </source>
</evidence>
<organism evidence="5 6">
    <name type="scientific">Cajanus cajan</name>
    <name type="common">Pigeon pea</name>
    <name type="synonym">Cajanus indicus</name>
    <dbReference type="NCBI Taxonomy" id="3821"/>
    <lineage>
        <taxon>Eukaryota</taxon>
        <taxon>Viridiplantae</taxon>
        <taxon>Streptophyta</taxon>
        <taxon>Embryophyta</taxon>
        <taxon>Tracheophyta</taxon>
        <taxon>Spermatophyta</taxon>
        <taxon>Magnoliopsida</taxon>
        <taxon>eudicotyledons</taxon>
        <taxon>Gunneridae</taxon>
        <taxon>Pentapetalae</taxon>
        <taxon>rosids</taxon>
        <taxon>fabids</taxon>
        <taxon>Fabales</taxon>
        <taxon>Fabaceae</taxon>
        <taxon>Papilionoideae</taxon>
        <taxon>50 kb inversion clade</taxon>
        <taxon>NPAAA clade</taxon>
        <taxon>indigoferoid/millettioid clade</taxon>
        <taxon>Phaseoleae</taxon>
        <taxon>Cajanus</taxon>
    </lineage>
</organism>
<dbReference type="InterPro" id="IPR043128">
    <property type="entry name" value="Rev_trsase/Diguanyl_cyclase"/>
</dbReference>
<dbReference type="CDD" id="cd00303">
    <property type="entry name" value="retropepsin_like"/>
    <property type="match status" value="1"/>
</dbReference>
<evidence type="ECO:0000313" key="6">
    <source>
        <dbReference type="Proteomes" id="UP000075243"/>
    </source>
</evidence>
<reference evidence="5" key="1">
    <citation type="journal article" date="2012" name="Nat. Biotechnol.">
        <title>Draft genome sequence of pigeonpea (Cajanus cajan), an orphan legume crop of resource-poor farmers.</title>
        <authorList>
            <person name="Varshney R.K."/>
            <person name="Chen W."/>
            <person name="Li Y."/>
            <person name="Bharti A.K."/>
            <person name="Saxena R.K."/>
            <person name="Schlueter J.A."/>
            <person name="Donoghue M.T."/>
            <person name="Azam S."/>
            <person name="Fan G."/>
            <person name="Whaley A.M."/>
            <person name="Farmer A.D."/>
            <person name="Sheridan J."/>
            <person name="Iwata A."/>
            <person name="Tuteja R."/>
            <person name="Penmetsa R.V."/>
            <person name="Wu W."/>
            <person name="Upadhyaya H.D."/>
            <person name="Yang S.P."/>
            <person name="Shah T."/>
            <person name="Saxena K.B."/>
            <person name="Michael T."/>
            <person name="McCombie W.R."/>
            <person name="Yang B."/>
            <person name="Zhang G."/>
            <person name="Yang H."/>
            <person name="Wang J."/>
            <person name="Spillane C."/>
            <person name="Cook D.R."/>
            <person name="May G.D."/>
            <person name="Xu X."/>
            <person name="Jackson S.A."/>
        </authorList>
    </citation>
    <scope>NUCLEOTIDE SEQUENCE [LARGE SCALE GENOMIC DNA]</scope>
</reference>
<evidence type="ECO:0000256" key="3">
    <source>
        <dbReference type="ARBA" id="ARBA00022722"/>
    </source>
</evidence>
<keyword evidence="3" id="KW-0540">Nuclease</keyword>
<dbReference type="InterPro" id="IPR043502">
    <property type="entry name" value="DNA/RNA_pol_sf"/>
</dbReference>
<dbReference type="PANTHER" id="PTHR37984">
    <property type="entry name" value="PROTEIN CBG26694"/>
    <property type="match status" value="1"/>
</dbReference>
<dbReference type="EMBL" id="KQ483465">
    <property type="protein sequence ID" value="KYP49955.1"/>
    <property type="molecule type" value="Genomic_DNA"/>
</dbReference>
<keyword evidence="6" id="KW-1185">Reference proteome</keyword>
<keyword evidence="1" id="KW-0808">Transferase</keyword>
<dbReference type="Pfam" id="PF08284">
    <property type="entry name" value="RVP_2"/>
    <property type="match status" value="1"/>
</dbReference>
<dbReference type="SUPFAM" id="SSF56672">
    <property type="entry name" value="DNA/RNA polymerases"/>
    <property type="match status" value="1"/>
</dbReference>
<accession>A0A151S551</accession>
<evidence type="ECO:0000256" key="4">
    <source>
        <dbReference type="ARBA" id="ARBA00022759"/>
    </source>
</evidence>
<dbReference type="Gramene" id="C.cajan_32789.t">
    <property type="protein sequence ID" value="C.cajan_32789.t.cds1"/>
    <property type="gene ID" value="C.cajan_32789"/>
</dbReference>
<dbReference type="GO" id="GO:0016779">
    <property type="term" value="F:nucleotidyltransferase activity"/>
    <property type="evidence" value="ECO:0007669"/>
    <property type="project" value="UniProtKB-KW"/>
</dbReference>
<evidence type="ECO:0000256" key="1">
    <source>
        <dbReference type="ARBA" id="ARBA00022679"/>
    </source>
</evidence>
<sequence>MSFAEIQLRREKGLCFTCDDKYSPSHKCPNKKYLWFHLDEEEFSNEPVLDASVVTGNIEPQLHSEPYLSFNALKGSTRIGTMRFKGVINGLPVQILLDSGSSDNFLQPRIVVYLKLPVEPIHNFNVMVGNGSALVVEGLIKRLEVTIQNHAIQLPAYLLPRSGADLVLGASWLATLGAHISDYSNLSLKFMLDDKFVTLMGEQTKLPDQAQFHHLRIMFHTNSSAKMYSLHFQNSSNSQDHLEIALLLHTYHQVFDLPCGLPSPRSHNHVIPLVHGSNPIKVKPYSYPFSQKQQIEYLGHTISGSRIAKEDSKVQAILAWPLPTSLKQLRGFLGLTSYYRRFIKGYATLAGLLTKLLKKKKR</sequence>
<dbReference type="GO" id="GO:0004519">
    <property type="term" value="F:endonuclease activity"/>
    <property type="evidence" value="ECO:0007669"/>
    <property type="project" value="UniProtKB-KW"/>
</dbReference>
<dbReference type="AlphaFoldDB" id="A0A151S551"/>
<proteinExistence type="predicted"/>
<dbReference type="Proteomes" id="UP000075243">
    <property type="component" value="Unassembled WGS sequence"/>
</dbReference>
<dbReference type="InterPro" id="IPR021109">
    <property type="entry name" value="Peptidase_aspartic_dom_sf"/>
</dbReference>
<dbReference type="PANTHER" id="PTHR37984:SF5">
    <property type="entry name" value="PROTEIN NYNRIN-LIKE"/>
    <property type="match status" value="1"/>
</dbReference>
<keyword evidence="4" id="KW-0255">Endonuclease</keyword>
<dbReference type="Gene3D" id="2.40.70.10">
    <property type="entry name" value="Acid Proteases"/>
    <property type="match status" value="1"/>
</dbReference>
<keyword evidence="4" id="KW-0378">Hydrolase</keyword>
<keyword evidence="2" id="KW-0548">Nucleotidyltransferase</keyword>
<dbReference type="Gene3D" id="3.30.70.270">
    <property type="match status" value="1"/>
</dbReference>
<gene>
    <name evidence="5" type="ORF">KK1_028266</name>
</gene>
<name>A0A151S551_CAJCA</name>
<dbReference type="InterPro" id="IPR050951">
    <property type="entry name" value="Retrovirus_Pol_polyprotein"/>
</dbReference>
<protein>
    <submittedName>
        <fullName evidence="5">Uncharacterized protein</fullName>
    </submittedName>
</protein>
<dbReference type="SUPFAM" id="SSF50630">
    <property type="entry name" value="Acid proteases"/>
    <property type="match status" value="1"/>
</dbReference>